<dbReference type="Pfam" id="PF00728">
    <property type="entry name" value="Glyco_hydro_20"/>
    <property type="match status" value="1"/>
</dbReference>
<proteinExistence type="inferred from homology"/>
<sequence length="81" mass="9023">MVDGLPADAIEGVEAAVWTETIDTEAKLYEMLLPRLAAVAEVAWTDPARKDWSGFRARIASVASAWDRDGLPFYRSPQVDW</sequence>
<dbReference type="Gene3D" id="3.20.20.80">
    <property type="entry name" value="Glycosidases"/>
    <property type="match status" value="1"/>
</dbReference>
<evidence type="ECO:0000313" key="6">
    <source>
        <dbReference type="EMBL" id="BDZ42701.1"/>
    </source>
</evidence>
<comment type="catalytic activity">
    <reaction evidence="1">
        <text>Hydrolysis of terminal non-reducing N-acetyl-D-hexosamine residues in N-acetyl-beta-D-hexosaminides.</text>
        <dbReference type="EC" id="3.2.1.52"/>
    </reaction>
</comment>
<dbReference type="InterPro" id="IPR017853">
    <property type="entry name" value="GH"/>
</dbReference>
<organism evidence="6 7">
    <name type="scientific">Paraoerskovia sediminicola</name>
    <dbReference type="NCBI Taxonomy" id="1138587"/>
    <lineage>
        <taxon>Bacteria</taxon>
        <taxon>Bacillati</taxon>
        <taxon>Actinomycetota</taxon>
        <taxon>Actinomycetes</taxon>
        <taxon>Micrococcales</taxon>
        <taxon>Cellulomonadaceae</taxon>
        <taxon>Paraoerskovia</taxon>
    </lineage>
</organism>
<dbReference type="InterPro" id="IPR025705">
    <property type="entry name" value="Beta_hexosaminidase_sua/sub"/>
</dbReference>
<dbReference type="EMBL" id="AP027729">
    <property type="protein sequence ID" value="BDZ42701.1"/>
    <property type="molecule type" value="Genomic_DNA"/>
</dbReference>
<evidence type="ECO:0000256" key="2">
    <source>
        <dbReference type="ARBA" id="ARBA00006285"/>
    </source>
</evidence>
<keyword evidence="7" id="KW-1185">Reference proteome</keyword>
<dbReference type="PANTHER" id="PTHR22600">
    <property type="entry name" value="BETA-HEXOSAMINIDASE"/>
    <property type="match status" value="1"/>
</dbReference>
<dbReference type="InterPro" id="IPR015883">
    <property type="entry name" value="Glyco_hydro_20_cat"/>
</dbReference>
<evidence type="ECO:0000259" key="5">
    <source>
        <dbReference type="Pfam" id="PF00728"/>
    </source>
</evidence>
<dbReference type="PANTHER" id="PTHR22600:SF57">
    <property type="entry name" value="BETA-N-ACETYLHEXOSAMINIDASE"/>
    <property type="match status" value="1"/>
</dbReference>
<accession>A0ABN6XCU9</accession>
<dbReference type="SUPFAM" id="SSF51445">
    <property type="entry name" value="(Trans)glycosidases"/>
    <property type="match status" value="1"/>
</dbReference>
<reference evidence="7" key="1">
    <citation type="journal article" date="2019" name="Int. J. Syst. Evol. Microbiol.">
        <title>The Global Catalogue of Microorganisms (GCM) 10K type strain sequencing project: providing services to taxonomists for standard genome sequencing and annotation.</title>
        <authorList>
            <consortium name="The Broad Institute Genomics Platform"/>
            <consortium name="The Broad Institute Genome Sequencing Center for Infectious Disease"/>
            <person name="Wu L."/>
            <person name="Ma J."/>
        </authorList>
    </citation>
    <scope>NUCLEOTIDE SEQUENCE [LARGE SCALE GENOMIC DNA]</scope>
    <source>
        <strain evidence="7">NBRC 108565</strain>
    </source>
</reference>
<name>A0ABN6XCU9_9CELL</name>
<evidence type="ECO:0000256" key="3">
    <source>
        <dbReference type="ARBA" id="ARBA00012663"/>
    </source>
</evidence>
<protein>
    <recommendedName>
        <fullName evidence="3">beta-N-acetylhexosaminidase</fullName>
        <ecNumber evidence="3">3.2.1.52</ecNumber>
    </recommendedName>
</protein>
<evidence type="ECO:0000256" key="1">
    <source>
        <dbReference type="ARBA" id="ARBA00001231"/>
    </source>
</evidence>
<dbReference type="RefSeq" id="WP_286217133.1">
    <property type="nucleotide sequence ID" value="NZ_AP027729.1"/>
</dbReference>
<gene>
    <name evidence="6" type="ORF">GCM10025865_20000</name>
</gene>
<evidence type="ECO:0000313" key="7">
    <source>
        <dbReference type="Proteomes" id="UP001321475"/>
    </source>
</evidence>
<feature type="domain" description="Glycoside hydrolase family 20 catalytic" evidence="5">
    <location>
        <begin position="9"/>
        <end position="46"/>
    </location>
</feature>
<dbReference type="Proteomes" id="UP001321475">
    <property type="component" value="Chromosome"/>
</dbReference>
<dbReference type="EC" id="3.2.1.52" evidence="3"/>
<keyword evidence="4" id="KW-0378">Hydrolase</keyword>
<comment type="similarity">
    <text evidence="2">Belongs to the glycosyl hydrolase 20 family.</text>
</comment>
<evidence type="ECO:0000256" key="4">
    <source>
        <dbReference type="ARBA" id="ARBA00022801"/>
    </source>
</evidence>